<evidence type="ECO:0000256" key="6">
    <source>
        <dbReference type="ARBA" id="ARBA00048615"/>
    </source>
</evidence>
<proteinExistence type="inferred from homology"/>
<dbReference type="InterPro" id="IPR013328">
    <property type="entry name" value="6PGD_dom2"/>
</dbReference>
<name>A0A8I1AAB5_THEIN</name>
<evidence type="ECO:0000256" key="4">
    <source>
        <dbReference type="ARBA" id="ARBA00023002"/>
    </source>
</evidence>
<comment type="caution">
    <text evidence="10">The sequence shown here is derived from an EMBL/GenBank/DDBJ whole genome shotgun (WGS) entry which is preliminary data.</text>
</comment>
<dbReference type="EC" id="1.1.1.17" evidence="2 7"/>
<dbReference type="InterPro" id="IPR036291">
    <property type="entry name" value="NAD(P)-bd_dom_sf"/>
</dbReference>
<dbReference type="Proteomes" id="UP000633619">
    <property type="component" value="Unassembled WGS sequence"/>
</dbReference>
<dbReference type="SUPFAM" id="SSF48179">
    <property type="entry name" value="6-phosphogluconate dehydrogenase C-terminal domain-like"/>
    <property type="match status" value="1"/>
</dbReference>
<dbReference type="NCBIfam" id="NF002647">
    <property type="entry name" value="PRK02318.1-3"/>
    <property type="match status" value="1"/>
</dbReference>
<gene>
    <name evidence="7" type="primary">mtlD</name>
    <name evidence="10" type="ORF">I8U20_11190</name>
</gene>
<dbReference type="NCBIfam" id="NF002646">
    <property type="entry name" value="PRK02318.1-2"/>
    <property type="match status" value="1"/>
</dbReference>
<organism evidence="10 11">
    <name type="scientific">Thermoactinomyces intermedius</name>
    <dbReference type="NCBI Taxonomy" id="2024"/>
    <lineage>
        <taxon>Bacteria</taxon>
        <taxon>Bacillati</taxon>
        <taxon>Bacillota</taxon>
        <taxon>Bacilli</taxon>
        <taxon>Bacillales</taxon>
        <taxon>Thermoactinomycetaceae</taxon>
        <taxon>Thermoactinomyces</taxon>
    </lineage>
</organism>
<dbReference type="InterPro" id="IPR008927">
    <property type="entry name" value="6-PGluconate_DH-like_C_sf"/>
</dbReference>
<dbReference type="SUPFAM" id="SSF51735">
    <property type="entry name" value="NAD(P)-binding Rossmann-fold domains"/>
    <property type="match status" value="1"/>
</dbReference>
<dbReference type="GO" id="GO:0008926">
    <property type="term" value="F:mannitol-1-phosphate 5-dehydrogenase activity"/>
    <property type="evidence" value="ECO:0007669"/>
    <property type="project" value="UniProtKB-UniRule"/>
</dbReference>
<dbReference type="HAMAP" id="MF_00196">
    <property type="entry name" value="Mannitol_dehydrog"/>
    <property type="match status" value="1"/>
</dbReference>
<dbReference type="PRINTS" id="PR00084">
    <property type="entry name" value="MTLDHDRGNASE"/>
</dbReference>
<dbReference type="GO" id="GO:0019592">
    <property type="term" value="P:mannitol catabolic process"/>
    <property type="evidence" value="ECO:0007669"/>
    <property type="project" value="TreeGrafter"/>
</dbReference>
<dbReference type="NCBIfam" id="NF002649">
    <property type="entry name" value="PRK02318.2-1"/>
    <property type="match status" value="1"/>
</dbReference>
<dbReference type="RefSeq" id="WP_181732670.1">
    <property type="nucleotide sequence ID" value="NZ_JACEIR010000010.1"/>
</dbReference>
<evidence type="ECO:0000256" key="1">
    <source>
        <dbReference type="ARBA" id="ARBA00006541"/>
    </source>
</evidence>
<dbReference type="Gene3D" id="1.10.1040.10">
    <property type="entry name" value="N-(1-d-carboxylethyl)-l-norvaline Dehydrogenase, domain 2"/>
    <property type="match status" value="1"/>
</dbReference>
<comment type="similarity">
    <text evidence="1 7">Belongs to the mannitol dehydrogenase family.</text>
</comment>
<evidence type="ECO:0000259" key="8">
    <source>
        <dbReference type="Pfam" id="PF01232"/>
    </source>
</evidence>
<comment type="catalytic activity">
    <reaction evidence="6 7">
        <text>D-mannitol 1-phosphate + NAD(+) = beta-D-fructose 6-phosphate + NADH + H(+)</text>
        <dbReference type="Rhea" id="RHEA:19661"/>
        <dbReference type="ChEBI" id="CHEBI:15378"/>
        <dbReference type="ChEBI" id="CHEBI:57540"/>
        <dbReference type="ChEBI" id="CHEBI:57634"/>
        <dbReference type="ChEBI" id="CHEBI:57945"/>
        <dbReference type="ChEBI" id="CHEBI:61381"/>
        <dbReference type="EC" id="1.1.1.17"/>
    </reaction>
</comment>
<keyword evidence="11" id="KW-1185">Reference proteome</keyword>
<dbReference type="InterPro" id="IPR023028">
    <property type="entry name" value="Mannitol_1_phos_5_DH"/>
</dbReference>
<dbReference type="Pfam" id="PF08125">
    <property type="entry name" value="Mannitol_dh_C"/>
    <property type="match status" value="1"/>
</dbReference>
<evidence type="ECO:0000256" key="2">
    <source>
        <dbReference type="ARBA" id="ARBA00012939"/>
    </source>
</evidence>
<feature type="binding site" evidence="7">
    <location>
        <begin position="3"/>
        <end position="14"/>
    </location>
    <ligand>
        <name>NAD(+)</name>
        <dbReference type="ChEBI" id="CHEBI:57540"/>
    </ligand>
</feature>
<dbReference type="Gene3D" id="3.40.50.720">
    <property type="entry name" value="NAD(P)-binding Rossmann-like Domain"/>
    <property type="match status" value="1"/>
</dbReference>
<dbReference type="InterPro" id="IPR000669">
    <property type="entry name" value="Mannitol_DH"/>
</dbReference>
<evidence type="ECO:0000313" key="10">
    <source>
        <dbReference type="EMBL" id="MBH8595895.1"/>
    </source>
</evidence>
<accession>A0A8I1AAB5</accession>
<dbReference type="Pfam" id="PF01232">
    <property type="entry name" value="Mannitol_dh"/>
    <property type="match status" value="1"/>
</dbReference>
<evidence type="ECO:0000256" key="7">
    <source>
        <dbReference type="HAMAP-Rule" id="MF_00196"/>
    </source>
</evidence>
<reference evidence="10 11" key="1">
    <citation type="submission" date="2020-12" db="EMBL/GenBank/DDBJ databases">
        <title>WGS of Thermoactinomyces spp.</title>
        <authorList>
            <person name="Cheng K."/>
        </authorList>
    </citation>
    <scope>NUCLEOTIDE SEQUENCE [LARGE SCALE GENOMIC DNA]</scope>
    <source>
        <strain evidence="11">CICC 10671\DSM 43846</strain>
    </source>
</reference>
<feature type="domain" description="Mannitol dehydrogenase N-terminal" evidence="8">
    <location>
        <begin position="2"/>
        <end position="190"/>
    </location>
</feature>
<feature type="domain" description="Mannitol dehydrogenase C-terminal" evidence="9">
    <location>
        <begin position="202"/>
        <end position="378"/>
    </location>
</feature>
<evidence type="ECO:0000259" key="9">
    <source>
        <dbReference type="Pfam" id="PF08125"/>
    </source>
</evidence>
<protein>
    <recommendedName>
        <fullName evidence="3 7">Mannitol-1-phosphate 5-dehydrogenase</fullName>
        <ecNumber evidence="2 7">1.1.1.17</ecNumber>
    </recommendedName>
</protein>
<sequence>MLAVHFGAGNIGRGFIGSLLHQSGYEVCFVDVNREIVDLINERKSYSIGLADDSNEEIIVKNVYAIHSGDHPEQVVAAIAGADLVTTAVGPNVLPLIAGLIAEGLKKRMETGSKPLNVIACENMIGGSALLKKEVYAKLDDEERKNADEIAGFPNAAVDRIVPNQSNEDPLKVVVEPFYEWAVDRSQVVGELHVTGMTLVDDLMPYIERKLYTVNTGHAVAAYFGYQAGYQTIDEAMADPKIQSQVKNTLQETGKLLVEKHGFNPEEHQKYIDTIIRRFVNPHISDDVTRVGRSPMRKLGPQDRLVSPATQYITYLKEQPVSLAKAIAAALRYDYQEDSEAVQIQKSIRQKGLENTIHEITQIPVESDLMKRIAGEYRHFAL</sequence>
<dbReference type="NCBIfam" id="NF002652">
    <property type="entry name" value="PRK02318.2-5"/>
    <property type="match status" value="1"/>
</dbReference>
<keyword evidence="5 7" id="KW-0520">NAD</keyword>
<evidence type="ECO:0000256" key="5">
    <source>
        <dbReference type="ARBA" id="ARBA00023027"/>
    </source>
</evidence>
<dbReference type="EMBL" id="JAECVW010000007">
    <property type="protein sequence ID" value="MBH8595895.1"/>
    <property type="molecule type" value="Genomic_DNA"/>
</dbReference>
<dbReference type="AlphaFoldDB" id="A0A8I1AAB5"/>
<dbReference type="InterPro" id="IPR013118">
    <property type="entry name" value="Mannitol_DH_C"/>
</dbReference>
<dbReference type="PANTHER" id="PTHR30524:SF0">
    <property type="entry name" value="ALTRONATE OXIDOREDUCTASE-RELATED"/>
    <property type="match status" value="1"/>
</dbReference>
<evidence type="ECO:0000256" key="3">
    <source>
        <dbReference type="ARBA" id="ARBA00016219"/>
    </source>
</evidence>
<keyword evidence="4 7" id="KW-0560">Oxidoreductase</keyword>
<dbReference type="PANTHER" id="PTHR30524">
    <property type="entry name" value="MANNITOL-1-PHOSPHATE 5-DEHYDROGENASE"/>
    <property type="match status" value="1"/>
</dbReference>
<dbReference type="GO" id="GO:0005829">
    <property type="term" value="C:cytosol"/>
    <property type="evidence" value="ECO:0007669"/>
    <property type="project" value="TreeGrafter"/>
</dbReference>
<evidence type="ECO:0000313" key="11">
    <source>
        <dbReference type="Proteomes" id="UP000633619"/>
    </source>
</evidence>
<dbReference type="InterPro" id="IPR013131">
    <property type="entry name" value="Mannitol_DH_N"/>
</dbReference>